<evidence type="ECO:0000313" key="14">
    <source>
        <dbReference type="EMBL" id="OWM73172.1"/>
    </source>
</evidence>
<keyword evidence="17" id="KW-1185">Reference proteome</keyword>
<feature type="transmembrane region" description="Helical" evidence="12">
    <location>
        <begin position="146"/>
        <end position="162"/>
    </location>
</feature>
<evidence type="ECO:0000256" key="11">
    <source>
        <dbReference type="ARBA" id="ARBA00038187"/>
    </source>
</evidence>
<keyword evidence="3" id="KW-0050">Antiport</keyword>
<feature type="transmembrane region" description="Helical" evidence="12">
    <location>
        <begin position="393"/>
        <end position="411"/>
    </location>
</feature>
<feature type="transmembrane region" description="Helical" evidence="12">
    <location>
        <begin position="423"/>
        <end position="442"/>
    </location>
</feature>
<feature type="domain" description="Sodium/calcium exchanger membrane region" evidence="13">
    <location>
        <begin position="115"/>
        <end position="259"/>
    </location>
</feature>
<evidence type="ECO:0000256" key="3">
    <source>
        <dbReference type="ARBA" id="ARBA00022449"/>
    </source>
</evidence>
<keyword evidence="7 12" id="KW-1133">Transmembrane helix</keyword>
<dbReference type="Proteomes" id="UP000233551">
    <property type="component" value="Unassembled WGS sequence"/>
</dbReference>
<dbReference type="GeneID" id="116204632"/>
<keyword evidence="10" id="KW-0406">Ion transport</keyword>
<feature type="transmembrane region" description="Helical" evidence="12">
    <location>
        <begin position="448"/>
        <end position="470"/>
    </location>
</feature>
<evidence type="ECO:0000256" key="6">
    <source>
        <dbReference type="ARBA" id="ARBA00022958"/>
    </source>
</evidence>
<dbReference type="PANTHER" id="PTHR12266:SF18">
    <property type="entry name" value="CATION_CALCIUM EXCHANGER 2"/>
    <property type="match status" value="1"/>
</dbReference>
<keyword evidence="10" id="KW-0739">Sodium transport</keyword>
<dbReference type="GO" id="GO:0008324">
    <property type="term" value="F:monoatomic cation transmembrane transporter activity"/>
    <property type="evidence" value="ECO:0007669"/>
    <property type="project" value="TreeGrafter"/>
</dbReference>
<evidence type="ECO:0000313" key="17">
    <source>
        <dbReference type="Proteomes" id="UP000233551"/>
    </source>
</evidence>
<reference evidence="15 17" key="3">
    <citation type="submission" date="2017-11" db="EMBL/GenBank/DDBJ databases">
        <title>De-novo sequencing of pomegranate (Punica granatum L.) genome.</title>
        <authorList>
            <person name="Akparov Z."/>
            <person name="Amiraslanov A."/>
            <person name="Hajiyeva S."/>
            <person name="Abbasov M."/>
            <person name="Kaur K."/>
            <person name="Hamwieh A."/>
            <person name="Solovyev V."/>
            <person name="Salamov A."/>
            <person name="Braich B."/>
            <person name="Kosarev P."/>
            <person name="Mahmoud A."/>
            <person name="Hajiyev E."/>
            <person name="Babayeva S."/>
            <person name="Izzatullayeva V."/>
            <person name="Mammadov A."/>
            <person name="Mammadov A."/>
            <person name="Sharifova S."/>
            <person name="Ojaghi J."/>
            <person name="Eynullazada K."/>
            <person name="Bayramov B."/>
            <person name="Abdulazimova A."/>
            <person name="Shahmuradov I."/>
        </authorList>
    </citation>
    <scope>NUCLEOTIDE SEQUENCE [LARGE SCALE GENOMIC DNA]</scope>
    <source>
        <strain evidence="15">AG2017</strain>
        <strain evidence="17">cv. AG2017</strain>
        <tissue evidence="15">Leaf</tissue>
    </source>
</reference>
<keyword evidence="5 12" id="KW-0812">Transmembrane</keyword>
<dbReference type="InterPro" id="IPR051359">
    <property type="entry name" value="CaCA_antiporter"/>
</dbReference>
<feature type="transmembrane region" description="Helical" evidence="12">
    <location>
        <begin position="504"/>
        <end position="523"/>
    </location>
</feature>
<evidence type="ECO:0000256" key="12">
    <source>
        <dbReference type="SAM" id="Phobius"/>
    </source>
</evidence>
<dbReference type="Proteomes" id="UP000197138">
    <property type="component" value="Unassembled WGS sequence"/>
</dbReference>
<feature type="domain" description="Sodium/calcium exchanger membrane region" evidence="13">
    <location>
        <begin position="426"/>
        <end position="579"/>
    </location>
</feature>
<keyword evidence="2" id="KW-0813">Transport</keyword>
<feature type="transmembrane region" description="Helical" evidence="12">
    <location>
        <begin position="108"/>
        <end position="125"/>
    </location>
</feature>
<dbReference type="STRING" id="22663.A0A218WMD2"/>
<feature type="transmembrane region" description="Helical" evidence="12">
    <location>
        <begin position="535"/>
        <end position="553"/>
    </location>
</feature>
<evidence type="ECO:0000256" key="5">
    <source>
        <dbReference type="ARBA" id="ARBA00022692"/>
    </source>
</evidence>
<sequence length="585" mass="63853">MGVKIFVSSRNLYLVLLNVSFVVLSWGFLFITFHPKNQSSADVLFLGRSNPPLSNSTGNGSSDSCEPLRSLDGYKAKCHYLKSNRPCVSQGYVNYLYLFYCKFGESPYLGYALFILWLLVLFYLLGNTASEYFCSSLESLSKLLKLSPPIAGVTLLSLGNGAPDVFSSLVSFMGSGTQDMGLNTVLGGAAFVSCVVVGTISFLVRGRNFQINKPAFVRDVLFFLLVLVFLLVILINGEINVWGAMGFSLMYVVYVVLVYVSHYHWGSERDEREGDAISGNGCVDELSIPILDGVQEKGDIIALDDVNPEDGNRVRVEVEIEKCFRTDPPSSCDWLVFFLQLPLYLPRRLTIPVVSEERWSKPYAIASATLAPILLCALWNFQDQNMSISTGFVVYGFGIAIGIALGVVTLFTTETSNPPKKCLLPWLIGGFLMSITWSYIIAQELVGLLVSLGYIIGVSPSILGLTVLAWGNSIGDLITNSTMAIYGGQAGTQVALSGCYAGPIFNALFGMGLSLVAASWYKYPSPLVIPKDSELLETFGFLVAGLVWALMVLPRRDMRLDGLLGGGLIAVYLVSLSLRLIQTLL</sequence>
<evidence type="ECO:0000313" key="15">
    <source>
        <dbReference type="EMBL" id="PKI69166.1"/>
    </source>
</evidence>
<dbReference type="OrthoDB" id="407410at2759"/>
<feature type="transmembrane region" description="Helical" evidence="12">
    <location>
        <begin position="241"/>
        <end position="260"/>
    </location>
</feature>
<organism evidence="14 16">
    <name type="scientific">Punica granatum</name>
    <name type="common">Pomegranate</name>
    <dbReference type="NCBI Taxonomy" id="22663"/>
    <lineage>
        <taxon>Eukaryota</taxon>
        <taxon>Viridiplantae</taxon>
        <taxon>Streptophyta</taxon>
        <taxon>Embryophyta</taxon>
        <taxon>Tracheophyta</taxon>
        <taxon>Spermatophyta</taxon>
        <taxon>Magnoliopsida</taxon>
        <taxon>eudicotyledons</taxon>
        <taxon>Gunneridae</taxon>
        <taxon>Pentapetalae</taxon>
        <taxon>rosids</taxon>
        <taxon>malvids</taxon>
        <taxon>Myrtales</taxon>
        <taxon>Lythraceae</taxon>
        <taxon>Punica</taxon>
    </lineage>
</organism>
<dbReference type="InterPro" id="IPR044880">
    <property type="entry name" value="NCX_ion-bd_dom_sf"/>
</dbReference>
<evidence type="ECO:0000256" key="8">
    <source>
        <dbReference type="ARBA" id="ARBA00023053"/>
    </source>
</evidence>
<comment type="caution">
    <text evidence="14">The sequence shown here is derived from an EMBL/GenBank/DDBJ whole genome shotgun (WGS) entry which is preliminary data.</text>
</comment>
<evidence type="ECO:0000259" key="13">
    <source>
        <dbReference type="Pfam" id="PF01699"/>
    </source>
</evidence>
<dbReference type="GO" id="GO:0016020">
    <property type="term" value="C:membrane"/>
    <property type="evidence" value="ECO:0007669"/>
    <property type="project" value="UniProtKB-SubCell"/>
</dbReference>
<gene>
    <name evidence="14" type="ORF">CDL15_Pgr001286</name>
    <name evidence="15" type="ORF">CRG98_010433</name>
</gene>
<name>A0A218WMD2_PUNGR</name>
<reference evidence="14" key="2">
    <citation type="submission" date="2017-06" db="EMBL/GenBank/DDBJ databases">
        <title>The pomegranate genome and the genomics of punicalagin biosynthesis.</title>
        <authorList>
            <person name="Xu C."/>
        </authorList>
    </citation>
    <scope>NUCLEOTIDE SEQUENCE [LARGE SCALE GENOMIC DNA]</scope>
    <source>
        <tissue evidence="14">Fresh leaf</tissue>
    </source>
</reference>
<dbReference type="EMBL" id="PGOL01000520">
    <property type="protein sequence ID" value="PKI69166.1"/>
    <property type="molecule type" value="Genomic_DNA"/>
</dbReference>
<evidence type="ECO:0000256" key="7">
    <source>
        <dbReference type="ARBA" id="ARBA00022989"/>
    </source>
</evidence>
<dbReference type="Pfam" id="PF01699">
    <property type="entry name" value="Na_Ca_ex"/>
    <property type="match status" value="2"/>
</dbReference>
<keyword evidence="8" id="KW-0915">Sodium</keyword>
<feature type="transmembrane region" description="Helical" evidence="12">
    <location>
        <begin position="560"/>
        <end position="581"/>
    </location>
</feature>
<evidence type="ECO:0000256" key="1">
    <source>
        <dbReference type="ARBA" id="ARBA00004141"/>
    </source>
</evidence>
<protein>
    <recommendedName>
        <fullName evidence="13">Sodium/calcium exchanger membrane region domain-containing protein</fullName>
    </recommendedName>
</protein>
<comment type="subcellular location">
    <subcellularLocation>
        <location evidence="1">Membrane</location>
        <topology evidence="1">Multi-pass membrane protein</topology>
    </subcellularLocation>
</comment>
<dbReference type="GO" id="GO:0006814">
    <property type="term" value="P:sodium ion transport"/>
    <property type="evidence" value="ECO:0007669"/>
    <property type="project" value="UniProtKB-KW"/>
</dbReference>
<feature type="transmembrane region" description="Helical" evidence="12">
    <location>
        <begin position="216"/>
        <end position="235"/>
    </location>
</feature>
<evidence type="ECO:0000256" key="10">
    <source>
        <dbReference type="ARBA" id="ARBA00023201"/>
    </source>
</evidence>
<evidence type="ECO:0000256" key="9">
    <source>
        <dbReference type="ARBA" id="ARBA00023136"/>
    </source>
</evidence>
<feature type="transmembrane region" description="Helical" evidence="12">
    <location>
        <begin position="363"/>
        <end position="381"/>
    </location>
</feature>
<proteinExistence type="inferred from homology"/>
<feature type="transmembrane region" description="Helical" evidence="12">
    <location>
        <begin position="12"/>
        <end position="33"/>
    </location>
</feature>
<dbReference type="GO" id="GO:0015297">
    <property type="term" value="F:antiporter activity"/>
    <property type="evidence" value="ECO:0007669"/>
    <property type="project" value="UniProtKB-KW"/>
</dbReference>
<evidence type="ECO:0000313" key="16">
    <source>
        <dbReference type="Proteomes" id="UP000197138"/>
    </source>
</evidence>
<keyword evidence="4" id="KW-0633">Potassium transport</keyword>
<reference evidence="16" key="1">
    <citation type="journal article" date="2017" name="Plant J.">
        <title>The pomegranate (Punica granatum L.) genome and the genomics of punicalagin biosynthesis.</title>
        <authorList>
            <person name="Qin G."/>
            <person name="Xu C."/>
            <person name="Ming R."/>
            <person name="Tang H."/>
            <person name="Guyot R."/>
            <person name="Kramer E.M."/>
            <person name="Hu Y."/>
            <person name="Yi X."/>
            <person name="Qi Y."/>
            <person name="Xu X."/>
            <person name="Gao Z."/>
            <person name="Pan H."/>
            <person name="Jian J."/>
            <person name="Tian Y."/>
            <person name="Yue Z."/>
            <person name="Xu Y."/>
        </authorList>
    </citation>
    <scope>NUCLEOTIDE SEQUENCE [LARGE SCALE GENOMIC DNA]</scope>
    <source>
        <strain evidence="16">cv. Dabenzi</strain>
    </source>
</reference>
<keyword evidence="9 12" id="KW-0472">Membrane</keyword>
<evidence type="ECO:0000256" key="2">
    <source>
        <dbReference type="ARBA" id="ARBA00022448"/>
    </source>
</evidence>
<dbReference type="GO" id="GO:0006813">
    <property type="term" value="P:potassium ion transport"/>
    <property type="evidence" value="ECO:0007669"/>
    <property type="project" value="UniProtKB-KW"/>
</dbReference>
<comment type="similarity">
    <text evidence="11">Belongs to the Ca(2+):cation antiporter (CaCA) (TC 2.A.19) family. Cation/calcium exchanger (CCX) subfamily.</text>
</comment>
<feature type="transmembrane region" description="Helical" evidence="12">
    <location>
        <begin position="182"/>
        <end position="204"/>
    </location>
</feature>
<dbReference type="EMBL" id="MTKT01003953">
    <property type="protein sequence ID" value="OWM73172.1"/>
    <property type="molecule type" value="Genomic_DNA"/>
</dbReference>
<keyword evidence="6" id="KW-0630">Potassium</keyword>
<accession>A0A218WMD2</accession>
<evidence type="ECO:0000256" key="4">
    <source>
        <dbReference type="ARBA" id="ARBA00022538"/>
    </source>
</evidence>
<dbReference type="Gene3D" id="1.20.1420.30">
    <property type="entry name" value="NCX, central ion-binding region"/>
    <property type="match status" value="2"/>
</dbReference>
<dbReference type="PANTHER" id="PTHR12266">
    <property type="entry name" value="NA+/CA2+ K+ INDEPENDENT EXCHANGER"/>
    <property type="match status" value="1"/>
</dbReference>
<dbReference type="AlphaFoldDB" id="A0A218WMD2"/>
<dbReference type="InterPro" id="IPR004837">
    <property type="entry name" value="NaCa_Exmemb"/>
</dbReference>